<evidence type="ECO:0000256" key="1">
    <source>
        <dbReference type="ARBA" id="ARBA00005820"/>
    </source>
</evidence>
<dbReference type="Pfam" id="PF03704">
    <property type="entry name" value="BTAD"/>
    <property type="match status" value="1"/>
</dbReference>
<evidence type="ECO:0000259" key="6">
    <source>
        <dbReference type="SMART" id="SM01043"/>
    </source>
</evidence>
<dbReference type="Pfam" id="PF20703">
    <property type="entry name" value="nSTAND1"/>
    <property type="match status" value="1"/>
</dbReference>
<dbReference type="SUPFAM" id="SSF52540">
    <property type="entry name" value="P-loop containing nucleoside triphosphate hydrolases"/>
    <property type="match status" value="1"/>
</dbReference>
<evidence type="ECO:0000313" key="7">
    <source>
        <dbReference type="EMBL" id="MFB9646565.1"/>
    </source>
</evidence>
<comment type="caution">
    <text evidence="7">The sequence shown here is derived from an EMBL/GenBank/DDBJ whole genome shotgun (WGS) entry which is preliminary data.</text>
</comment>
<evidence type="ECO:0000313" key="8">
    <source>
        <dbReference type="Proteomes" id="UP001589611"/>
    </source>
</evidence>
<dbReference type="Proteomes" id="UP001589611">
    <property type="component" value="Unassembled WGS sequence"/>
</dbReference>
<dbReference type="InterPro" id="IPR011990">
    <property type="entry name" value="TPR-like_helical_dom_sf"/>
</dbReference>
<dbReference type="SUPFAM" id="SSF46894">
    <property type="entry name" value="C-terminal effector domain of the bipartite response regulators"/>
    <property type="match status" value="1"/>
</dbReference>
<evidence type="ECO:0000256" key="4">
    <source>
        <dbReference type="ARBA" id="ARBA00023163"/>
    </source>
</evidence>
<dbReference type="InterPro" id="IPR016032">
    <property type="entry name" value="Sig_transdc_resp-reg_C-effctor"/>
</dbReference>
<evidence type="ECO:0000259" key="5">
    <source>
        <dbReference type="SMART" id="SM00862"/>
    </source>
</evidence>
<keyword evidence="2" id="KW-0805">Transcription regulation</keyword>
<dbReference type="CDD" id="cd15831">
    <property type="entry name" value="BTAD"/>
    <property type="match status" value="1"/>
</dbReference>
<dbReference type="SUPFAM" id="SSF48452">
    <property type="entry name" value="TPR-like"/>
    <property type="match status" value="1"/>
</dbReference>
<keyword evidence="3" id="KW-0238">DNA-binding</keyword>
<dbReference type="SMART" id="SM00862">
    <property type="entry name" value="Trans_reg_C"/>
    <property type="match status" value="1"/>
</dbReference>
<dbReference type="InterPro" id="IPR049052">
    <property type="entry name" value="nSTAND1"/>
</dbReference>
<dbReference type="RefSeq" id="WP_344713524.1">
    <property type="nucleotide sequence ID" value="NZ_BAAAWH010000001.1"/>
</dbReference>
<dbReference type="SMART" id="SM01043">
    <property type="entry name" value="BTAD"/>
    <property type="match status" value="1"/>
</dbReference>
<dbReference type="InterPro" id="IPR005158">
    <property type="entry name" value="BTAD"/>
</dbReference>
<evidence type="ECO:0000256" key="3">
    <source>
        <dbReference type="ARBA" id="ARBA00023125"/>
    </source>
</evidence>
<keyword evidence="4" id="KW-0804">Transcription</keyword>
<keyword evidence="8" id="KW-1185">Reference proteome</keyword>
<comment type="similarity">
    <text evidence="1">Belongs to the AfsR/DnrI/RedD regulatory family.</text>
</comment>
<feature type="domain" description="OmpR/PhoB-type" evidence="5">
    <location>
        <begin position="13"/>
        <end position="84"/>
    </location>
</feature>
<dbReference type="Gene3D" id="1.10.10.10">
    <property type="entry name" value="Winged helix-like DNA-binding domain superfamily/Winged helix DNA-binding domain"/>
    <property type="match status" value="1"/>
</dbReference>
<sequence>MEVRVLGALTLDDGRIPLARRDRAVIGALTVRLGASLSVDALAAALWGDSPPPSWPHIVPGCIMRLRRLIAPAQIETTPHGYRLIPEHVELDAERFEVLVTRGTEQLELGEPERAAHTFAEALALWRGEPFIELLDWEPAQIASGRLEEMRLGVEELLLDARLQSGEVQEVAASARGRVAEAPLRERRWVTLAVAQYRQGRQADALATVRRARALLAAELGLDPCTELAELEQAILRQDPCLLSDQASRVASPECPYFGLPPAGAGDAERYFGREQELAGALQALDEHGVLLVAGSSGVGKSSFVRAGIGEQFLAREIEVAIVTPGEHPIDTLRDTGIRARESLLIVDQCEQAFAADDPAEICEFFSLLSRMAFSTMLVVAIRADRLGDLADHEGFAQIIQSHMLILTALSPEGLRAVIEKPAEQAGLILEPGLVEILVRDADGRTLPLLSHALRQVWSRREGRVLTVDGYRASGEIEGAVAKTAEEVFGGLSSDGQRLVRDILLRLVESSADGAVIPRRVERARIAIDAAHAQIVDRLVDARLLTTDEESVQVSHEALAREWPRLKDWLADDVQGQRIMRHLSSAAAAWDAMGRPDSEIYRGVRLTTAQRWRDGVDPALTVVEREFLDASAAHETAGLAAAQTQLHKKRRMVRRLTWGSAAAAALAIVAVTAASSRVGPPRPTDPSPPTVQ</sequence>
<dbReference type="InterPro" id="IPR051677">
    <property type="entry name" value="AfsR-DnrI-RedD_regulator"/>
</dbReference>
<dbReference type="PANTHER" id="PTHR35807">
    <property type="entry name" value="TRANSCRIPTIONAL REGULATOR REDD-RELATED"/>
    <property type="match status" value="1"/>
</dbReference>
<gene>
    <name evidence="7" type="ORF">ACFFPJ_12255</name>
</gene>
<reference evidence="7 8" key="1">
    <citation type="submission" date="2024-09" db="EMBL/GenBank/DDBJ databases">
        <authorList>
            <person name="Sun Q."/>
            <person name="Mori K."/>
        </authorList>
    </citation>
    <scope>NUCLEOTIDE SEQUENCE [LARGE SCALE GENOMIC DNA]</scope>
    <source>
        <strain evidence="7 8">JCM 1342</strain>
    </source>
</reference>
<dbReference type="PANTHER" id="PTHR35807:SF1">
    <property type="entry name" value="TRANSCRIPTIONAL REGULATOR REDD"/>
    <property type="match status" value="1"/>
</dbReference>
<proteinExistence type="inferred from homology"/>
<dbReference type="Gene3D" id="1.25.40.10">
    <property type="entry name" value="Tetratricopeptide repeat domain"/>
    <property type="match status" value="1"/>
</dbReference>
<dbReference type="InterPro" id="IPR036388">
    <property type="entry name" value="WH-like_DNA-bd_sf"/>
</dbReference>
<organism evidence="7 8">
    <name type="scientific">Microbacterium terregens</name>
    <dbReference type="NCBI Taxonomy" id="69363"/>
    <lineage>
        <taxon>Bacteria</taxon>
        <taxon>Bacillati</taxon>
        <taxon>Actinomycetota</taxon>
        <taxon>Actinomycetes</taxon>
        <taxon>Micrococcales</taxon>
        <taxon>Microbacteriaceae</taxon>
        <taxon>Microbacterium</taxon>
    </lineage>
</organism>
<name>A0ABV5T1S6_9MICO</name>
<feature type="domain" description="Bacterial transcriptional activator" evidence="6">
    <location>
        <begin position="91"/>
        <end position="236"/>
    </location>
</feature>
<dbReference type="InterPro" id="IPR001867">
    <property type="entry name" value="OmpR/PhoB-type_DNA-bd"/>
</dbReference>
<accession>A0ABV5T1S6</accession>
<dbReference type="EMBL" id="JBHMBE010000003">
    <property type="protein sequence ID" value="MFB9646565.1"/>
    <property type="molecule type" value="Genomic_DNA"/>
</dbReference>
<protein>
    <submittedName>
        <fullName evidence="7">AfsR/SARP family transcriptional regulator</fullName>
    </submittedName>
</protein>
<dbReference type="InterPro" id="IPR027417">
    <property type="entry name" value="P-loop_NTPase"/>
</dbReference>
<evidence type="ECO:0000256" key="2">
    <source>
        <dbReference type="ARBA" id="ARBA00023015"/>
    </source>
</evidence>